<evidence type="ECO:0000256" key="5">
    <source>
        <dbReference type="ARBA" id="ARBA00022516"/>
    </source>
</evidence>
<dbReference type="PANTHER" id="PTHR42724">
    <property type="entry name" value="TETRAACYLDISACCHARIDE 4'-KINASE"/>
    <property type="match status" value="1"/>
</dbReference>
<reference evidence="14 15" key="1">
    <citation type="submission" date="2015-04" db="EMBL/GenBank/DDBJ databases">
        <title>Draft Genome Sequence of the Novel Agar-Digesting Marine Bacterium Q1.</title>
        <authorList>
            <person name="Li Y."/>
            <person name="Li D."/>
            <person name="Chen G."/>
            <person name="Du Z."/>
        </authorList>
    </citation>
    <scope>NUCLEOTIDE SEQUENCE [LARGE SCALE GENOMIC DNA]</scope>
    <source>
        <strain evidence="14 15">Q1</strain>
    </source>
</reference>
<evidence type="ECO:0000256" key="7">
    <source>
        <dbReference type="ARBA" id="ARBA00022679"/>
    </source>
</evidence>
<dbReference type="HAMAP" id="MF_00409">
    <property type="entry name" value="LpxK"/>
    <property type="match status" value="1"/>
</dbReference>
<protein>
    <recommendedName>
        <fullName evidence="4 13">Tetraacyldisaccharide 4'-kinase</fullName>
        <ecNumber evidence="3 13">2.7.1.130</ecNumber>
    </recommendedName>
    <alternativeName>
        <fullName evidence="12 13">Lipid A 4'-kinase</fullName>
    </alternativeName>
</protein>
<evidence type="ECO:0000256" key="1">
    <source>
        <dbReference type="ARBA" id="ARBA00002274"/>
    </source>
</evidence>
<comment type="pathway">
    <text evidence="2 13">Glycolipid biosynthesis; lipid IV(A) biosynthesis; lipid IV(A) from (3R)-3-hydroxytetradecanoyl-[acyl-carrier-protein] and UDP-N-acetyl-alpha-D-glucosamine: step 6/6.</text>
</comment>
<dbReference type="EC" id="2.7.1.130" evidence="3 13"/>
<comment type="similarity">
    <text evidence="13">Belongs to the LpxK family.</text>
</comment>
<gene>
    <name evidence="13" type="primary">lpxK</name>
    <name evidence="14" type="ORF">XM47_17670</name>
</gene>
<dbReference type="Pfam" id="PF02606">
    <property type="entry name" value="LpxK"/>
    <property type="match status" value="1"/>
</dbReference>
<dbReference type="SUPFAM" id="SSF52540">
    <property type="entry name" value="P-loop containing nucleoside triphosphate hydrolases"/>
    <property type="match status" value="1"/>
</dbReference>
<evidence type="ECO:0000256" key="3">
    <source>
        <dbReference type="ARBA" id="ARBA00012071"/>
    </source>
</evidence>
<keyword evidence="7 13" id="KW-0808">Transferase</keyword>
<accession>A0A0J8GRE7</accession>
<dbReference type="Proteomes" id="UP000037600">
    <property type="component" value="Unassembled WGS sequence"/>
</dbReference>
<keyword evidence="8 13" id="KW-0547">Nucleotide-binding</keyword>
<evidence type="ECO:0000256" key="2">
    <source>
        <dbReference type="ARBA" id="ARBA00004870"/>
    </source>
</evidence>
<dbReference type="GO" id="GO:0009029">
    <property type="term" value="F:lipid-A 4'-kinase activity"/>
    <property type="evidence" value="ECO:0007669"/>
    <property type="project" value="UniProtKB-UniRule"/>
</dbReference>
<evidence type="ECO:0000256" key="9">
    <source>
        <dbReference type="ARBA" id="ARBA00022777"/>
    </source>
</evidence>
<evidence type="ECO:0000256" key="4">
    <source>
        <dbReference type="ARBA" id="ARBA00016436"/>
    </source>
</evidence>
<evidence type="ECO:0000313" key="15">
    <source>
        <dbReference type="Proteomes" id="UP000037600"/>
    </source>
</evidence>
<dbReference type="UniPathway" id="UPA00359">
    <property type="reaction ID" value="UER00482"/>
</dbReference>
<dbReference type="PATRIC" id="fig|1513271.3.peg.3621"/>
<dbReference type="NCBIfam" id="TIGR00682">
    <property type="entry name" value="lpxK"/>
    <property type="match status" value="1"/>
</dbReference>
<dbReference type="STRING" id="1513271.XM47_17670"/>
<dbReference type="PANTHER" id="PTHR42724:SF1">
    <property type="entry name" value="TETRAACYLDISACCHARIDE 4'-KINASE, MITOCHONDRIAL-RELATED"/>
    <property type="match status" value="1"/>
</dbReference>
<dbReference type="GO" id="GO:0009245">
    <property type="term" value="P:lipid A biosynthetic process"/>
    <property type="evidence" value="ECO:0007669"/>
    <property type="project" value="UniProtKB-UniRule"/>
</dbReference>
<comment type="catalytic activity">
    <reaction evidence="13">
        <text>a lipid A disaccharide + ATP = a lipid IVA + ADP + H(+)</text>
        <dbReference type="Rhea" id="RHEA:67840"/>
        <dbReference type="ChEBI" id="CHEBI:15378"/>
        <dbReference type="ChEBI" id="CHEBI:30616"/>
        <dbReference type="ChEBI" id="CHEBI:176343"/>
        <dbReference type="ChEBI" id="CHEBI:176425"/>
        <dbReference type="ChEBI" id="CHEBI:456216"/>
        <dbReference type="EC" id="2.7.1.130"/>
    </reaction>
</comment>
<evidence type="ECO:0000256" key="8">
    <source>
        <dbReference type="ARBA" id="ARBA00022741"/>
    </source>
</evidence>
<evidence type="ECO:0000256" key="10">
    <source>
        <dbReference type="ARBA" id="ARBA00022840"/>
    </source>
</evidence>
<keyword evidence="15" id="KW-1185">Reference proteome</keyword>
<organism evidence="14 15">
    <name type="scientific">Catenovulum maritimum</name>
    <dbReference type="NCBI Taxonomy" id="1513271"/>
    <lineage>
        <taxon>Bacteria</taxon>
        <taxon>Pseudomonadati</taxon>
        <taxon>Pseudomonadota</taxon>
        <taxon>Gammaproteobacteria</taxon>
        <taxon>Alteromonadales</taxon>
        <taxon>Alteromonadaceae</taxon>
        <taxon>Catenovulum</taxon>
    </lineage>
</organism>
<dbReference type="GO" id="GO:0005886">
    <property type="term" value="C:plasma membrane"/>
    <property type="evidence" value="ECO:0007669"/>
    <property type="project" value="TreeGrafter"/>
</dbReference>
<proteinExistence type="inferred from homology"/>
<keyword evidence="10 13" id="KW-0067">ATP-binding</keyword>
<keyword evidence="9 13" id="KW-0418">Kinase</keyword>
<name>A0A0J8GRE7_9ALTE</name>
<comment type="caution">
    <text evidence="14">The sequence shown here is derived from an EMBL/GenBank/DDBJ whole genome shotgun (WGS) entry which is preliminary data.</text>
</comment>
<evidence type="ECO:0000256" key="6">
    <source>
        <dbReference type="ARBA" id="ARBA00022556"/>
    </source>
</evidence>
<evidence type="ECO:0000313" key="14">
    <source>
        <dbReference type="EMBL" id="KMT63839.1"/>
    </source>
</evidence>
<comment type="function">
    <text evidence="1 13">Transfers the gamma-phosphate of ATP to the 4'-position of a tetraacyldisaccharide 1-phosphate intermediate (termed DS-1-P) to form tetraacyldisaccharide 1,4'-bis-phosphate (lipid IVA).</text>
</comment>
<keyword evidence="5 13" id="KW-0444">Lipid biosynthesis</keyword>
<evidence type="ECO:0000256" key="11">
    <source>
        <dbReference type="ARBA" id="ARBA00023098"/>
    </source>
</evidence>
<dbReference type="InterPro" id="IPR003758">
    <property type="entry name" value="LpxK"/>
</dbReference>
<dbReference type="EMBL" id="LAZL01000040">
    <property type="protein sequence ID" value="KMT63839.1"/>
    <property type="molecule type" value="Genomic_DNA"/>
</dbReference>
<dbReference type="InterPro" id="IPR027417">
    <property type="entry name" value="P-loop_NTPase"/>
</dbReference>
<dbReference type="RefSeq" id="WP_048695534.1">
    <property type="nucleotide sequence ID" value="NZ_KQ130510.1"/>
</dbReference>
<sequence length="326" mass="36954">MNWFERGWYQQHKGTLLFLPLSGVFWLLSTLRRTLFKLGVKQSVELEKPVIVVGNITVGGTGKTPFVIWLVEHLRSKGWNPGVISRGYGGQIKTEVHLVQPQDSASFIGDEVKLIFNRTQVPIAVSSQRANAAKALIEKCHCDIIISDDGLQHYQLNRDVEIILIDGSRQLGNQFLLPAGPLREGLWRLNTSDLVIQNGQSSQASFTPHMFTTQISEPKPVVGTDSYQIFDYSATYHSVCAIGNPQRFFDSLSQKNIKIASESVFLDHYQYIQSDFGQFEQEIIMTEKDAVKCMDFAQTGWWYLPISIQPDLLFIDKLDKKLNSLR</sequence>
<dbReference type="AlphaFoldDB" id="A0A0J8GRE7"/>
<dbReference type="GO" id="GO:0005524">
    <property type="term" value="F:ATP binding"/>
    <property type="evidence" value="ECO:0007669"/>
    <property type="project" value="UniProtKB-UniRule"/>
</dbReference>
<feature type="binding site" evidence="13">
    <location>
        <begin position="57"/>
        <end position="64"/>
    </location>
    <ligand>
        <name>ATP</name>
        <dbReference type="ChEBI" id="CHEBI:30616"/>
    </ligand>
</feature>
<keyword evidence="6 13" id="KW-0441">Lipid A biosynthesis</keyword>
<evidence type="ECO:0000256" key="12">
    <source>
        <dbReference type="ARBA" id="ARBA00029757"/>
    </source>
</evidence>
<keyword evidence="11 13" id="KW-0443">Lipid metabolism</keyword>
<dbReference type="GO" id="GO:0009244">
    <property type="term" value="P:lipopolysaccharide core region biosynthetic process"/>
    <property type="evidence" value="ECO:0007669"/>
    <property type="project" value="TreeGrafter"/>
</dbReference>
<dbReference type="OrthoDB" id="9766423at2"/>
<evidence type="ECO:0000256" key="13">
    <source>
        <dbReference type="HAMAP-Rule" id="MF_00409"/>
    </source>
</evidence>